<dbReference type="KEGG" id="lse:F1C12_12555"/>
<organism evidence="2 3">
    <name type="scientific">Leifsonia shinshuensis</name>
    <dbReference type="NCBI Taxonomy" id="150026"/>
    <lineage>
        <taxon>Bacteria</taxon>
        <taxon>Bacillati</taxon>
        <taxon>Actinomycetota</taxon>
        <taxon>Actinomycetes</taxon>
        <taxon>Micrococcales</taxon>
        <taxon>Microbacteriaceae</taxon>
        <taxon>Leifsonia</taxon>
    </lineage>
</organism>
<evidence type="ECO:0000313" key="3">
    <source>
        <dbReference type="Proteomes" id="UP000515511"/>
    </source>
</evidence>
<name>A0A7G6YBL0_9MICO</name>
<evidence type="ECO:0000256" key="1">
    <source>
        <dbReference type="SAM" id="MobiDB-lite"/>
    </source>
</evidence>
<protein>
    <submittedName>
        <fullName evidence="2">Uncharacterized protein</fullName>
    </submittedName>
</protein>
<reference evidence="3" key="1">
    <citation type="submission" date="2019-09" db="EMBL/GenBank/DDBJ databases">
        <title>Antimicrobial potential of Antarctic Bacteria.</title>
        <authorList>
            <person name="Benaud N."/>
            <person name="Edwards R.J."/>
            <person name="Ferrari B.C."/>
        </authorList>
    </citation>
    <scope>NUCLEOTIDE SEQUENCE [LARGE SCALE GENOMIC DNA]</scope>
    <source>
        <strain evidence="3">INR9</strain>
    </source>
</reference>
<accession>A0A7G6YBL0</accession>
<feature type="compositionally biased region" description="Polar residues" evidence="1">
    <location>
        <begin position="107"/>
        <end position="117"/>
    </location>
</feature>
<feature type="region of interest" description="Disordered" evidence="1">
    <location>
        <begin position="95"/>
        <end position="117"/>
    </location>
</feature>
<dbReference type="RefSeq" id="WP_185275342.1">
    <property type="nucleotide sequence ID" value="NZ_CP043641.1"/>
</dbReference>
<dbReference type="EMBL" id="CP043641">
    <property type="protein sequence ID" value="QNE35875.1"/>
    <property type="molecule type" value="Genomic_DNA"/>
</dbReference>
<proteinExistence type="predicted"/>
<sequence>MTSRLTRHELTDDDTGVWIVHTRSGSAYRFDLDARTIERVAGEPRRPAAPADSLQSLRAIIELRVGLPGRWWMRNRSGGYVDPDQVWQWSSVVAAIEQATDDPPQESKLSTDGGSRQ</sequence>
<dbReference type="Proteomes" id="UP000515511">
    <property type="component" value="Chromosome"/>
</dbReference>
<evidence type="ECO:0000313" key="2">
    <source>
        <dbReference type="EMBL" id="QNE35875.1"/>
    </source>
</evidence>
<dbReference type="AlphaFoldDB" id="A0A7G6YBL0"/>
<gene>
    <name evidence="2" type="ORF">F1C12_12555</name>
</gene>